<gene>
    <name evidence="4" type="ORF">N301_07113</name>
</gene>
<protein>
    <recommendedName>
        <fullName evidence="2">ribonuclease H</fullName>
        <ecNumber evidence="2">3.1.26.4</ecNumber>
    </recommendedName>
</protein>
<sequence>ATIDVKDMFIMVPLQESDRARFAFTWEGVQFTFTCLPQGYCHSSTIAHHALAQELAQVTTEEGVKVYQHIDDVLIGGPDENSVGQTEIKIITCLENLGLQIPAEKIQNYSSEVKFLVIWWKGGTVCVLPETLSTLEQIKMPENKKELQQALGISVFWRKHIPDFSIIAQPLYDLTCKKASWDWTPAHEEALRLLIFEAGVYQALGLIHPTDP</sequence>
<dbReference type="Proteomes" id="UP000053858">
    <property type="component" value="Unassembled WGS sequence"/>
</dbReference>
<dbReference type="GO" id="GO:0004523">
    <property type="term" value="F:RNA-DNA hybrid ribonuclease activity"/>
    <property type="evidence" value="ECO:0007669"/>
    <property type="project" value="UniProtKB-EC"/>
</dbReference>
<dbReference type="InterPro" id="IPR000477">
    <property type="entry name" value="RT_dom"/>
</dbReference>
<dbReference type="EC" id="3.1.26.4" evidence="2"/>
<feature type="non-terminal residue" evidence="4">
    <location>
        <position position="212"/>
    </location>
</feature>
<proteinExistence type="inferred from homology"/>
<dbReference type="InterPro" id="IPR043502">
    <property type="entry name" value="DNA/RNA_pol_sf"/>
</dbReference>
<organism evidence="4 5">
    <name type="scientific">Charadrius vociferus</name>
    <name type="common">Killdeer</name>
    <name type="synonym">Aegialitis vocifera</name>
    <dbReference type="NCBI Taxonomy" id="50402"/>
    <lineage>
        <taxon>Eukaryota</taxon>
        <taxon>Metazoa</taxon>
        <taxon>Chordata</taxon>
        <taxon>Craniata</taxon>
        <taxon>Vertebrata</taxon>
        <taxon>Euteleostomi</taxon>
        <taxon>Archelosauria</taxon>
        <taxon>Archosauria</taxon>
        <taxon>Dinosauria</taxon>
        <taxon>Saurischia</taxon>
        <taxon>Theropoda</taxon>
        <taxon>Coelurosauria</taxon>
        <taxon>Aves</taxon>
        <taxon>Neognathae</taxon>
        <taxon>Neoaves</taxon>
        <taxon>Charadriiformes</taxon>
        <taxon>Charadriidae</taxon>
        <taxon>Charadrius</taxon>
    </lineage>
</organism>
<dbReference type="InterPro" id="IPR043128">
    <property type="entry name" value="Rev_trsase/Diguanyl_cyclase"/>
</dbReference>
<evidence type="ECO:0000313" key="5">
    <source>
        <dbReference type="Proteomes" id="UP000053858"/>
    </source>
</evidence>
<dbReference type="Gene3D" id="3.10.10.10">
    <property type="entry name" value="HIV Type 1 Reverse Transcriptase, subunit A, domain 1"/>
    <property type="match status" value="1"/>
</dbReference>
<evidence type="ECO:0000313" key="4">
    <source>
        <dbReference type="EMBL" id="KGL92394.1"/>
    </source>
</evidence>
<dbReference type="STRING" id="50402.A0A0A0AD01"/>
<dbReference type="AlphaFoldDB" id="A0A0A0AD01"/>
<dbReference type="PROSITE" id="PS50878">
    <property type="entry name" value="RT_POL"/>
    <property type="match status" value="1"/>
</dbReference>
<evidence type="ECO:0000259" key="3">
    <source>
        <dbReference type="PROSITE" id="PS50878"/>
    </source>
</evidence>
<dbReference type="EMBL" id="KL871545">
    <property type="protein sequence ID" value="KGL92394.1"/>
    <property type="molecule type" value="Genomic_DNA"/>
</dbReference>
<feature type="non-terminal residue" evidence="4">
    <location>
        <position position="1"/>
    </location>
</feature>
<keyword evidence="5" id="KW-1185">Reference proteome</keyword>
<feature type="domain" description="Reverse transcriptase" evidence="3">
    <location>
        <begin position="1"/>
        <end position="155"/>
    </location>
</feature>
<reference evidence="5" key="1">
    <citation type="journal article" date="2014" name="Science">
        <title>Comparative genomics reveals insights into avian genome evolution and adaptation.</title>
        <authorList>
            <consortium name="Avian Genome Consortium"/>
            <person name="Zhang G."/>
            <person name="Li C."/>
            <person name="Li Q."/>
            <person name="Li B."/>
            <person name="Larkin D.M."/>
            <person name="Lee C."/>
            <person name="Storz J.F."/>
            <person name="Antunes A."/>
            <person name="Greenwold M.J."/>
            <person name="Meredith R.W."/>
            <person name="Odeen A."/>
            <person name="Cui J."/>
            <person name="Zhou Q."/>
            <person name="Xu L."/>
            <person name="Pan H."/>
            <person name="Wang Z."/>
            <person name="Jin L."/>
            <person name="Zhang P."/>
            <person name="Hu H."/>
            <person name="Yang W."/>
            <person name="Hu J."/>
            <person name="Xiao J."/>
            <person name="Yang Z."/>
            <person name="Liu Y."/>
            <person name="Xie Q."/>
            <person name="Yu H."/>
            <person name="Lian J."/>
            <person name="Wen P."/>
            <person name="Zhang F."/>
            <person name="Li H."/>
            <person name="Zeng Y."/>
            <person name="Xiong Z."/>
            <person name="Liu S."/>
            <person name="Zhou L."/>
            <person name="Huang Z."/>
            <person name="An N."/>
            <person name="Wang J."/>
            <person name="Zheng Q."/>
            <person name="Xiong Y."/>
            <person name="Wang G."/>
            <person name="Wang B."/>
            <person name="Wang J."/>
            <person name="Fan Y."/>
            <person name="da Fonseca R.R."/>
            <person name="Alfaro-Nunez A."/>
            <person name="Schubert M."/>
            <person name="Orlando L."/>
            <person name="Mourier T."/>
            <person name="Howard J.T."/>
            <person name="Ganapathy G."/>
            <person name="Pfenning A."/>
            <person name="Whitney O."/>
            <person name="Rivas M.V."/>
            <person name="Hara E."/>
            <person name="Smith J."/>
            <person name="Farre M."/>
            <person name="Narayan J."/>
            <person name="Slavov G."/>
            <person name="Romanov M.N."/>
            <person name="Borges R."/>
            <person name="Machado J.P."/>
            <person name="Khan I."/>
            <person name="Springer M.S."/>
            <person name="Gatesy J."/>
            <person name="Hoffmann F.G."/>
            <person name="Opazo J.C."/>
            <person name="Hastad O."/>
            <person name="Sawyer R.H."/>
            <person name="Kim H."/>
            <person name="Kim K.W."/>
            <person name="Kim H.J."/>
            <person name="Cho S."/>
            <person name="Li N."/>
            <person name="Huang Y."/>
            <person name="Bruford M.W."/>
            <person name="Zhan X."/>
            <person name="Dixon A."/>
            <person name="Bertelsen M.F."/>
            <person name="Derryberry E."/>
            <person name="Warren W."/>
            <person name="Wilson R.K."/>
            <person name="Li S."/>
            <person name="Ray D.A."/>
            <person name="Green R.E."/>
            <person name="O'Brien S.J."/>
            <person name="Griffin D."/>
            <person name="Johnson W.E."/>
            <person name="Haussler D."/>
            <person name="Ryder O.A."/>
            <person name="Willerslev E."/>
            <person name="Graves G.R."/>
            <person name="Alstrom P."/>
            <person name="Fjeldsa J."/>
            <person name="Mindell D.P."/>
            <person name="Edwards S.V."/>
            <person name="Braun E.L."/>
            <person name="Rahbek C."/>
            <person name="Burt D.W."/>
            <person name="Houde P."/>
            <person name="Zhang Y."/>
            <person name="Yang H."/>
            <person name="Wang J."/>
            <person name="Jarvis E.D."/>
            <person name="Gilbert M.T."/>
            <person name="Wang J."/>
        </authorList>
    </citation>
    <scope>NUCLEOTIDE SEQUENCE [LARGE SCALE GENOMIC DNA]</scope>
</reference>
<dbReference type="Gene3D" id="3.30.70.270">
    <property type="match status" value="2"/>
</dbReference>
<dbReference type="SUPFAM" id="SSF56672">
    <property type="entry name" value="DNA/RNA polymerases"/>
    <property type="match status" value="1"/>
</dbReference>
<dbReference type="PANTHER" id="PTHR33064">
    <property type="entry name" value="POL PROTEIN"/>
    <property type="match status" value="1"/>
</dbReference>
<evidence type="ECO:0000256" key="1">
    <source>
        <dbReference type="ARBA" id="ARBA00010879"/>
    </source>
</evidence>
<dbReference type="Pfam" id="PF00078">
    <property type="entry name" value="RVT_1"/>
    <property type="match status" value="1"/>
</dbReference>
<accession>A0A0A0AD01</accession>
<dbReference type="PANTHER" id="PTHR33064:SF37">
    <property type="entry name" value="RIBONUCLEASE H"/>
    <property type="match status" value="1"/>
</dbReference>
<dbReference type="InterPro" id="IPR051320">
    <property type="entry name" value="Viral_Replic_Matur_Polypro"/>
</dbReference>
<evidence type="ECO:0000256" key="2">
    <source>
        <dbReference type="ARBA" id="ARBA00012180"/>
    </source>
</evidence>
<name>A0A0A0AD01_CHAVO</name>
<comment type="similarity">
    <text evidence="1">Belongs to the beta type-B retroviral polymerase family. HERV class-II K(HML-2) pol subfamily.</text>
</comment>